<organism evidence="2 3">
    <name type="scientific">Sinisalibacter aestuarii</name>
    <dbReference type="NCBI Taxonomy" id="2949426"/>
    <lineage>
        <taxon>Bacteria</taxon>
        <taxon>Pseudomonadati</taxon>
        <taxon>Pseudomonadota</taxon>
        <taxon>Alphaproteobacteria</taxon>
        <taxon>Rhodobacterales</taxon>
        <taxon>Roseobacteraceae</taxon>
        <taxon>Sinisalibacter</taxon>
    </lineage>
</organism>
<dbReference type="RefSeq" id="WP_281842378.1">
    <property type="nucleotide sequence ID" value="NZ_BROH01000006.1"/>
</dbReference>
<evidence type="ECO:0008006" key="4">
    <source>
        <dbReference type="Google" id="ProtNLM"/>
    </source>
</evidence>
<name>A0ABQ5LU88_9RHOB</name>
<evidence type="ECO:0000313" key="3">
    <source>
        <dbReference type="Proteomes" id="UP001144205"/>
    </source>
</evidence>
<protein>
    <recommendedName>
        <fullName evidence="4">AAA+ family ATPase</fullName>
    </recommendedName>
</protein>
<evidence type="ECO:0000313" key="2">
    <source>
        <dbReference type="EMBL" id="GKY88333.1"/>
    </source>
</evidence>
<feature type="signal peptide" evidence="1">
    <location>
        <begin position="1"/>
        <end position="25"/>
    </location>
</feature>
<dbReference type="Proteomes" id="UP001144205">
    <property type="component" value="Unassembled WGS sequence"/>
</dbReference>
<dbReference type="EMBL" id="BROH01000006">
    <property type="protein sequence ID" value="GKY88333.1"/>
    <property type="molecule type" value="Genomic_DNA"/>
</dbReference>
<keyword evidence="3" id="KW-1185">Reference proteome</keyword>
<evidence type="ECO:0000256" key="1">
    <source>
        <dbReference type="SAM" id="SignalP"/>
    </source>
</evidence>
<comment type="caution">
    <text evidence="2">The sequence shown here is derived from an EMBL/GenBank/DDBJ whole genome shotgun (WGS) entry which is preliminary data.</text>
</comment>
<accession>A0ABQ5LU88</accession>
<gene>
    <name evidence="2" type="ORF">STA1M1_22020</name>
</gene>
<proteinExistence type="predicted"/>
<keyword evidence="1" id="KW-0732">Signal</keyword>
<feature type="chain" id="PRO_5046220981" description="AAA+ family ATPase" evidence="1">
    <location>
        <begin position="26"/>
        <end position="101"/>
    </location>
</feature>
<sequence>MKHSSPFPGLLLAGGLALAPAIALAQDETPPANPDIAQGAEQLSEGLKLLLRGLMAEGEEGWQNLTDWLDDLSAYDAPERLPNGDIIIRRKVPLPEAQTEL</sequence>
<reference evidence="2" key="1">
    <citation type="journal article" date="2023" name="Int. J. Syst. Evol. Microbiol.">
        <title>Sinisalibacter aestuarii sp. nov., isolated from estuarine sediment of the Arakawa River.</title>
        <authorList>
            <person name="Arafat S.T."/>
            <person name="Hirano S."/>
            <person name="Sato A."/>
            <person name="Takeuchi K."/>
            <person name="Yasuda T."/>
            <person name="Terahara T."/>
            <person name="Hamada M."/>
            <person name="Kobayashi T."/>
        </authorList>
    </citation>
    <scope>NUCLEOTIDE SEQUENCE</scope>
    <source>
        <strain evidence="2">B-399</strain>
    </source>
</reference>